<dbReference type="Proteomes" id="UP000195137">
    <property type="component" value="Unassembled WGS sequence"/>
</dbReference>
<evidence type="ECO:0000313" key="3">
    <source>
        <dbReference type="Proteomes" id="UP000195137"/>
    </source>
</evidence>
<reference evidence="2 3" key="1">
    <citation type="submission" date="2016-12" db="EMBL/GenBank/DDBJ databases">
        <title>Discovery of methanogenic haloarchaea.</title>
        <authorList>
            <person name="Sorokin D.Y."/>
            <person name="Makarova K.S."/>
            <person name="Abbas B."/>
            <person name="Ferrer M."/>
            <person name="Golyshin P.N."/>
        </authorList>
    </citation>
    <scope>NUCLEOTIDE SEQUENCE [LARGE SCALE GENOMIC DNA]</scope>
    <source>
        <strain evidence="2">AMET1</strain>
    </source>
</reference>
<proteinExistence type="predicted"/>
<feature type="transmembrane region" description="Helical" evidence="1">
    <location>
        <begin position="13"/>
        <end position="30"/>
    </location>
</feature>
<keyword evidence="3" id="KW-1185">Reference proteome</keyword>
<dbReference type="EMBL" id="MRZU01000002">
    <property type="protein sequence ID" value="OUJ19441.1"/>
    <property type="molecule type" value="Genomic_DNA"/>
</dbReference>
<organism evidence="2 3">
    <name type="scientific">Methanonatronarchaeum thermophilum</name>
    <dbReference type="NCBI Taxonomy" id="1927129"/>
    <lineage>
        <taxon>Archaea</taxon>
        <taxon>Methanobacteriati</taxon>
        <taxon>Methanobacteriota</taxon>
        <taxon>Methanonatronarchaeia</taxon>
        <taxon>Methanonatronarchaeales</taxon>
        <taxon>Methanonatronarchaeaceae</taxon>
        <taxon>Methanonatronarchaeum</taxon>
    </lineage>
</organism>
<name>A0A1Y3GDB5_9EURY</name>
<feature type="transmembrane region" description="Helical" evidence="1">
    <location>
        <begin position="42"/>
        <end position="62"/>
    </location>
</feature>
<comment type="caution">
    <text evidence="2">The sequence shown here is derived from an EMBL/GenBank/DDBJ whole genome shotgun (WGS) entry which is preliminary data.</text>
</comment>
<feature type="transmembrane region" description="Helical" evidence="1">
    <location>
        <begin position="68"/>
        <end position="90"/>
    </location>
</feature>
<accession>A0A1Y3GDB5</accession>
<evidence type="ECO:0000256" key="1">
    <source>
        <dbReference type="SAM" id="Phobius"/>
    </source>
</evidence>
<protein>
    <submittedName>
        <fullName evidence="2">Uncharacterized protein</fullName>
    </submittedName>
</protein>
<dbReference type="AlphaFoldDB" id="A0A1Y3GDB5"/>
<keyword evidence="1" id="KW-0812">Transmembrane</keyword>
<sequence length="96" mass="11170">MVLEKMYETYIELFLFFLSLMIVLFSLYGVQVSEVKYYRRGLTLIGIGFAFVSIGLFINILLTNQENIQLYLTTIGYILVLLGLTLLTWFRKKLGL</sequence>
<keyword evidence="1" id="KW-1133">Transmembrane helix</keyword>
<gene>
    <name evidence="2" type="ORF">AMET1_0111</name>
</gene>
<evidence type="ECO:0000313" key="2">
    <source>
        <dbReference type="EMBL" id="OUJ19441.1"/>
    </source>
</evidence>
<keyword evidence="1" id="KW-0472">Membrane</keyword>